<dbReference type="AlphaFoldDB" id="A0A1H6W2V3"/>
<dbReference type="EMBL" id="FNYW01000076">
    <property type="protein sequence ID" value="SEJ08397.1"/>
    <property type="molecule type" value="Genomic_DNA"/>
</dbReference>
<reference evidence="2" key="1">
    <citation type="submission" date="2016-10" db="EMBL/GenBank/DDBJ databases">
        <authorList>
            <person name="Varghese N."/>
            <person name="Submissions S."/>
        </authorList>
    </citation>
    <scope>NUCLEOTIDE SEQUENCE [LARGE SCALE GENOMIC DNA]</scope>
    <source>
        <strain evidence="2">DSM 25751</strain>
    </source>
</reference>
<gene>
    <name evidence="1" type="ORF">SAMN04488113_1763</name>
</gene>
<accession>A0A1H6W2V3</accession>
<evidence type="ECO:0000313" key="1">
    <source>
        <dbReference type="EMBL" id="SEJ08397.1"/>
    </source>
</evidence>
<dbReference type="OrthoDB" id="4775248at2"/>
<keyword evidence="2" id="KW-1185">Reference proteome</keyword>
<sequence>MKLKQTRIRTTTKLLSGIENNSNFVLGTKLTEDIQKKLMDTFEVEEIKADILIFPPPFLGIMSERNSIGEYIAQTDKPKETAYRAQEWELDDWGGYPHSGTSYVPYKRYPRKFIEPKEMKLVTTLTSADEMFLLINKFFKNNEQDQSDIKFAANLMLEIFGEVEAFNLDNENNIIEIKPIETVNWEILPPGERIWEAFRNNEKVNVSRSEQTLIKERFDFIEQFKPDSVRKGIGGYTGYLIFEFKDKNMFIFDSIIYGDATYIFEDSWEHVSKMTKKEIINQNLAKDRIIHNKGWKRSLRKHLENN</sequence>
<proteinExistence type="predicted"/>
<dbReference type="Proteomes" id="UP000198564">
    <property type="component" value="Unassembled WGS sequence"/>
</dbReference>
<evidence type="ECO:0000313" key="2">
    <source>
        <dbReference type="Proteomes" id="UP000198564"/>
    </source>
</evidence>
<name>A0A1H6W2V3_9LACT</name>
<organism evidence="1 2">
    <name type="scientific">Alkalibacterium gilvum</name>
    <dbReference type="NCBI Taxonomy" id="1130080"/>
    <lineage>
        <taxon>Bacteria</taxon>
        <taxon>Bacillati</taxon>
        <taxon>Bacillota</taxon>
        <taxon>Bacilli</taxon>
        <taxon>Lactobacillales</taxon>
        <taxon>Carnobacteriaceae</taxon>
        <taxon>Alkalibacterium</taxon>
    </lineage>
</organism>
<protein>
    <submittedName>
        <fullName evidence="1">Uncharacterized protein</fullName>
    </submittedName>
</protein>
<dbReference type="RefSeq" id="WP_091636828.1">
    <property type="nucleotide sequence ID" value="NZ_FNYW01000076.1"/>
</dbReference>
<dbReference type="STRING" id="1130080.SAMN04488113_1763"/>